<dbReference type="InterPro" id="IPR010569">
    <property type="entry name" value="Myotubularin-like_Pase_dom"/>
</dbReference>
<evidence type="ECO:0000259" key="5">
    <source>
        <dbReference type="PROSITE" id="PS50056"/>
    </source>
</evidence>
<dbReference type="Pfam" id="PF06602">
    <property type="entry name" value="Myotub-related"/>
    <property type="match status" value="1"/>
</dbReference>
<evidence type="ECO:0000313" key="8">
    <source>
        <dbReference type="Proteomes" id="UP000694392"/>
    </source>
</evidence>
<evidence type="ECO:0000256" key="4">
    <source>
        <dbReference type="PIRSR" id="PIRSR630564-2"/>
    </source>
</evidence>
<dbReference type="GO" id="GO:0012505">
    <property type="term" value="C:endomembrane system"/>
    <property type="evidence" value="ECO:0007669"/>
    <property type="project" value="UniProtKB-SubCell"/>
</dbReference>
<evidence type="ECO:0000256" key="2">
    <source>
        <dbReference type="ARBA" id="ARBA00007471"/>
    </source>
</evidence>
<sequence>LEYCKGLLNTLAARRTGGHPLQTVLGMGDAVWARGAEVPDFQPCPGSSRTFACSQQLIPADISCLCYLELCASYPQKLLVPVWITDKELENVASFRSWKRIPVVVYRHLRNGAVIARCSQPEISWWGWRNADDEYLVTSIAKACALNPGSDCPLIADSSLTACSSMETAAVPQKLLILDARSYTAAVANRAKGGGCECEEYYPNCEVVFMGMANIHAIRNSFQYLRAVCSQMPDPSNWLSALESTKWLQHLSIMLKAAVLVSNAVNREGRPVLVHCSDGWDRTPQIVALAKILLDPYYRTLEVCRVAFFCLVSLP</sequence>
<dbReference type="InterPro" id="IPR000387">
    <property type="entry name" value="Tyr_Pase_dom"/>
</dbReference>
<dbReference type="Ensembl" id="ENSSPUT00000002258.1">
    <property type="protein sequence ID" value="ENSSPUP00000002137.1"/>
    <property type="gene ID" value="ENSSPUG00000001653.1"/>
</dbReference>
<feature type="active site" description="Phosphocysteine intermediate" evidence="3">
    <location>
        <position position="276"/>
    </location>
</feature>
<feature type="binding site" evidence="4">
    <location>
        <begin position="214"/>
        <end position="215"/>
    </location>
    <ligand>
        <name>substrate</name>
    </ligand>
</feature>
<dbReference type="InterPro" id="IPR016130">
    <property type="entry name" value="Tyr_Pase_AS"/>
</dbReference>
<feature type="binding site" evidence="4">
    <location>
        <begin position="276"/>
        <end position="282"/>
    </location>
    <ligand>
        <name>substrate</name>
    </ligand>
</feature>
<comment type="subcellular location">
    <subcellularLocation>
        <location evidence="1">Endomembrane system</location>
        <topology evidence="1">Peripheral membrane protein</topology>
    </subcellularLocation>
</comment>
<feature type="binding site" evidence="4">
    <location>
        <begin position="189"/>
        <end position="192"/>
    </location>
    <ligand>
        <name>substrate</name>
    </ligand>
</feature>
<reference evidence="7" key="1">
    <citation type="submission" date="2025-08" db="UniProtKB">
        <authorList>
            <consortium name="Ensembl"/>
        </authorList>
    </citation>
    <scope>IDENTIFICATION</scope>
</reference>
<feature type="domain" description="Tyrosine specific protein phosphatases" evidence="5">
    <location>
        <begin position="245"/>
        <end position="289"/>
    </location>
</feature>
<dbReference type="AlphaFoldDB" id="A0A8D0G294"/>
<organism evidence="7 8">
    <name type="scientific">Sphenodon punctatus</name>
    <name type="common">Tuatara</name>
    <name type="synonym">Hatteria punctata</name>
    <dbReference type="NCBI Taxonomy" id="8508"/>
    <lineage>
        <taxon>Eukaryota</taxon>
        <taxon>Metazoa</taxon>
        <taxon>Chordata</taxon>
        <taxon>Craniata</taxon>
        <taxon>Vertebrata</taxon>
        <taxon>Euteleostomi</taxon>
        <taxon>Lepidosauria</taxon>
        <taxon>Sphenodontia</taxon>
        <taxon>Sphenodontidae</taxon>
        <taxon>Sphenodon</taxon>
    </lineage>
</organism>
<dbReference type="GO" id="GO:0016020">
    <property type="term" value="C:membrane"/>
    <property type="evidence" value="ECO:0007669"/>
    <property type="project" value="TreeGrafter"/>
</dbReference>
<dbReference type="GO" id="GO:0005737">
    <property type="term" value="C:cytoplasm"/>
    <property type="evidence" value="ECO:0007669"/>
    <property type="project" value="TreeGrafter"/>
</dbReference>
<evidence type="ECO:0000256" key="3">
    <source>
        <dbReference type="PIRSR" id="PIRSR630564-1"/>
    </source>
</evidence>
<dbReference type="GO" id="GO:0004438">
    <property type="term" value="F:phosphatidylinositol-3-phosphate phosphatase activity"/>
    <property type="evidence" value="ECO:0007669"/>
    <property type="project" value="TreeGrafter"/>
</dbReference>
<dbReference type="InterPro" id="IPR029021">
    <property type="entry name" value="Prot-tyrosine_phosphatase-like"/>
</dbReference>
<dbReference type="Proteomes" id="UP000694392">
    <property type="component" value="Unplaced"/>
</dbReference>
<dbReference type="GO" id="GO:0052629">
    <property type="term" value="F:phosphatidylinositol-3,5-bisphosphate 3-phosphatase activity"/>
    <property type="evidence" value="ECO:0007669"/>
    <property type="project" value="TreeGrafter"/>
</dbReference>
<dbReference type="SUPFAM" id="SSF52799">
    <property type="entry name" value="(Phosphotyrosine protein) phosphatases II"/>
    <property type="match status" value="1"/>
</dbReference>
<dbReference type="PROSITE" id="PS51339">
    <property type="entry name" value="PPASE_MYOTUBULARIN"/>
    <property type="match status" value="1"/>
</dbReference>
<evidence type="ECO:0008006" key="9">
    <source>
        <dbReference type="Google" id="ProtNLM"/>
    </source>
</evidence>
<evidence type="ECO:0000256" key="1">
    <source>
        <dbReference type="ARBA" id="ARBA00004184"/>
    </source>
</evidence>
<dbReference type="GeneTree" id="ENSGT00940000158976"/>
<evidence type="ECO:0000259" key="6">
    <source>
        <dbReference type="PROSITE" id="PS51339"/>
    </source>
</evidence>
<dbReference type="GO" id="GO:0010506">
    <property type="term" value="P:regulation of autophagy"/>
    <property type="evidence" value="ECO:0007669"/>
    <property type="project" value="TreeGrafter"/>
</dbReference>
<reference evidence="7" key="2">
    <citation type="submission" date="2025-09" db="UniProtKB">
        <authorList>
            <consortium name="Ensembl"/>
        </authorList>
    </citation>
    <scope>IDENTIFICATION</scope>
</reference>
<dbReference type="PROSITE" id="PS00383">
    <property type="entry name" value="TYR_PHOSPHATASE_1"/>
    <property type="match status" value="1"/>
</dbReference>
<evidence type="ECO:0000313" key="7">
    <source>
        <dbReference type="Ensembl" id="ENSSPUP00000002137.1"/>
    </source>
</evidence>
<proteinExistence type="inferred from homology"/>
<comment type="similarity">
    <text evidence="2">Belongs to the protein-tyrosine phosphatase family. Non-receptor class myotubularin subfamily.</text>
</comment>
<name>A0A8D0G294_SPHPU</name>
<dbReference type="GO" id="GO:0019903">
    <property type="term" value="F:protein phosphatase binding"/>
    <property type="evidence" value="ECO:0007669"/>
    <property type="project" value="TreeGrafter"/>
</dbReference>
<dbReference type="PANTHER" id="PTHR10807:SF64">
    <property type="entry name" value="MYOTUBULARIN-RELATED PROTEIN 4"/>
    <property type="match status" value="1"/>
</dbReference>
<accession>A0A8D0G294</accession>
<dbReference type="GO" id="GO:0046856">
    <property type="term" value="P:phosphatidylinositol dephosphorylation"/>
    <property type="evidence" value="ECO:0007669"/>
    <property type="project" value="TreeGrafter"/>
</dbReference>
<dbReference type="Gene3D" id="3.90.190.10">
    <property type="entry name" value="Protein tyrosine phosphatase superfamily"/>
    <property type="match status" value="1"/>
</dbReference>
<dbReference type="PROSITE" id="PS50056">
    <property type="entry name" value="TYR_PHOSPHATASE_2"/>
    <property type="match status" value="1"/>
</dbReference>
<dbReference type="PANTHER" id="PTHR10807">
    <property type="entry name" value="MYOTUBULARIN-RELATED"/>
    <property type="match status" value="1"/>
</dbReference>
<keyword evidence="8" id="KW-1185">Reference proteome</keyword>
<protein>
    <recommendedName>
        <fullName evidence="9">Myotubularin phosphatase domain-containing protein</fullName>
    </recommendedName>
</protein>
<feature type="domain" description="Myotubularin phosphatase" evidence="6">
    <location>
        <begin position="31"/>
        <end position="302"/>
    </location>
</feature>
<dbReference type="InterPro" id="IPR030564">
    <property type="entry name" value="Myotubularin"/>
</dbReference>